<gene>
    <name evidence="1" type="ORF">BD311DRAFT_752969</name>
</gene>
<protein>
    <submittedName>
        <fullName evidence="1">Uncharacterized protein</fullName>
    </submittedName>
</protein>
<proteinExistence type="predicted"/>
<sequence length="125" mass="14047">MWPPPSGCSTLLSGCTVSRVCCRRSSTSGHRKPRRSCCYPGDTVLNAVLCHVWHRSSGCCICGTLRSRSRASTDRCLCHRILDTLAQAANIQCFLYRTLLKHHYGPWSRFSRCPICGRDQPIPYS</sequence>
<name>A0A4Q9MXH8_9APHY</name>
<reference evidence="1" key="1">
    <citation type="submission" date="2019-01" db="EMBL/GenBank/DDBJ databases">
        <title>Draft genome sequences of three monokaryotic isolates of the white-rot basidiomycete fungus Dichomitus squalens.</title>
        <authorList>
            <consortium name="DOE Joint Genome Institute"/>
            <person name="Lopez S.C."/>
            <person name="Andreopoulos B."/>
            <person name="Pangilinan J."/>
            <person name="Lipzen A."/>
            <person name="Riley R."/>
            <person name="Ahrendt S."/>
            <person name="Ng V."/>
            <person name="Barry K."/>
            <person name="Daum C."/>
            <person name="Grigoriev I.V."/>
            <person name="Hilden K.S."/>
            <person name="Makela M.R."/>
            <person name="de Vries R.P."/>
        </authorList>
    </citation>
    <scope>NUCLEOTIDE SEQUENCE [LARGE SCALE GENOMIC DNA]</scope>
    <source>
        <strain evidence="1">OM18370.1</strain>
    </source>
</reference>
<dbReference type="AlphaFoldDB" id="A0A4Q9MXH8"/>
<dbReference type="Proteomes" id="UP000292957">
    <property type="component" value="Unassembled WGS sequence"/>
</dbReference>
<dbReference type="EMBL" id="ML143400">
    <property type="protein sequence ID" value="TBU31281.1"/>
    <property type="molecule type" value="Genomic_DNA"/>
</dbReference>
<organism evidence="1">
    <name type="scientific">Dichomitus squalens</name>
    <dbReference type="NCBI Taxonomy" id="114155"/>
    <lineage>
        <taxon>Eukaryota</taxon>
        <taxon>Fungi</taxon>
        <taxon>Dikarya</taxon>
        <taxon>Basidiomycota</taxon>
        <taxon>Agaricomycotina</taxon>
        <taxon>Agaricomycetes</taxon>
        <taxon>Polyporales</taxon>
        <taxon>Polyporaceae</taxon>
        <taxon>Dichomitus</taxon>
    </lineage>
</organism>
<evidence type="ECO:0000313" key="1">
    <source>
        <dbReference type="EMBL" id="TBU31281.1"/>
    </source>
</evidence>
<accession>A0A4Q9MXH8</accession>